<keyword evidence="7 10" id="KW-1133">Transmembrane helix</keyword>
<dbReference type="PROSITE" id="PS50883">
    <property type="entry name" value="EAL"/>
    <property type="match status" value="1"/>
</dbReference>
<evidence type="ECO:0000256" key="7">
    <source>
        <dbReference type="ARBA" id="ARBA00022989"/>
    </source>
</evidence>
<dbReference type="Proteomes" id="UP000315388">
    <property type="component" value="Unassembled WGS sequence"/>
</dbReference>
<keyword evidence="8 10" id="KW-0472">Membrane</keyword>
<dbReference type="InterPro" id="IPR001633">
    <property type="entry name" value="EAL_dom"/>
</dbReference>
<evidence type="ECO:0000313" key="12">
    <source>
        <dbReference type="EMBL" id="TPF76124.1"/>
    </source>
</evidence>
<dbReference type="InterPro" id="IPR050706">
    <property type="entry name" value="Cyclic-di-GMP_PDE-like"/>
</dbReference>
<protein>
    <recommendedName>
        <fullName evidence="2">cyclic-guanylate-specific phosphodiesterase</fullName>
        <ecNumber evidence="2">3.1.4.52</ecNumber>
    </recommendedName>
</protein>
<keyword evidence="4" id="KW-0973">c-di-GMP</keyword>
<dbReference type="OrthoDB" id="9814202at2"/>
<comment type="subcellular location">
    <subcellularLocation>
        <location evidence="1">Cell membrane</location>
        <topology evidence="1">Multi-pass membrane protein</topology>
    </subcellularLocation>
</comment>
<dbReference type="EC" id="3.1.4.52" evidence="2"/>
<dbReference type="GO" id="GO:0071111">
    <property type="term" value="F:cyclic-guanylate-specific phosphodiesterase activity"/>
    <property type="evidence" value="ECO:0007669"/>
    <property type="project" value="UniProtKB-EC"/>
</dbReference>
<evidence type="ECO:0000256" key="6">
    <source>
        <dbReference type="ARBA" id="ARBA00022801"/>
    </source>
</evidence>
<evidence type="ECO:0000256" key="4">
    <source>
        <dbReference type="ARBA" id="ARBA00022636"/>
    </source>
</evidence>
<dbReference type="Pfam" id="PF00563">
    <property type="entry name" value="EAL"/>
    <property type="match status" value="1"/>
</dbReference>
<dbReference type="SMART" id="SM00052">
    <property type="entry name" value="EAL"/>
    <property type="match status" value="1"/>
</dbReference>
<proteinExistence type="predicted"/>
<keyword evidence="6" id="KW-0378">Hydrolase</keyword>
<dbReference type="Pfam" id="PF12792">
    <property type="entry name" value="CSS-motif"/>
    <property type="match status" value="1"/>
</dbReference>
<dbReference type="PANTHER" id="PTHR33121">
    <property type="entry name" value="CYCLIC DI-GMP PHOSPHODIESTERASE PDEF"/>
    <property type="match status" value="1"/>
</dbReference>
<keyword evidence="13" id="KW-1185">Reference proteome</keyword>
<dbReference type="SUPFAM" id="SSF141868">
    <property type="entry name" value="EAL domain-like"/>
    <property type="match status" value="1"/>
</dbReference>
<gene>
    <name evidence="12" type="ORF">FHY56_05525</name>
</gene>
<dbReference type="EMBL" id="VEWJ01000003">
    <property type="protein sequence ID" value="TPF76124.1"/>
    <property type="molecule type" value="Genomic_DNA"/>
</dbReference>
<keyword evidence="5 10" id="KW-0812">Transmembrane</keyword>
<evidence type="ECO:0000256" key="3">
    <source>
        <dbReference type="ARBA" id="ARBA00022475"/>
    </source>
</evidence>
<dbReference type="Gene3D" id="3.20.20.450">
    <property type="entry name" value="EAL domain"/>
    <property type="match status" value="1"/>
</dbReference>
<comment type="caution">
    <text evidence="12">The sequence shown here is derived from an EMBL/GenBank/DDBJ whole genome shotgun (WGS) entry which is preliminary data.</text>
</comment>
<evidence type="ECO:0000256" key="1">
    <source>
        <dbReference type="ARBA" id="ARBA00004651"/>
    </source>
</evidence>
<dbReference type="AlphaFoldDB" id="A0A502BPL2"/>
<evidence type="ECO:0000256" key="10">
    <source>
        <dbReference type="SAM" id="Phobius"/>
    </source>
</evidence>
<sequence>MLFQRSSFLSPVPFIVCIMLLAGALTGKWAADRFHLMDEESDMNLYMSVLMKQANRIVDSARVTLDKMNSSNFPICSQEDKHYMREVLFSAYNIKDIGRLQNDILQCSAFLSDVTTEGRRSREDVSFDDGTYVYQDRELITTGSHGSIFGRDQANVVLSTVAFDALHIQRYNFAVFIHNENKTQFAQLYGYPATFTPDFGNLFATLEGTRFDDNEGLFQLRSCDPASNVCIVITTSADMNNTSDRLLPLVFISLGMLVGGGLAMGWNYYRNRDRSLISLLKKALAAKELTLVYQPVVNIGNRSIIGFEALIRWEITKGDFIPPDLFVARAEEHGIADKITLYVLDCVINEMGRLLRKKRSLYININITASDLQSPDFMRAINERLVAAKIKPEQIGLELTERTAVDFAKAREGISILRKRGHKVYIDDFGIGYSSLAYLGELQVDAIKIDKSFTRTIGDDVDAVSIVPQIISMAHQHGLGIVVEGVETEAQVNYLQGICTNLSGQGWYFGKPVDAAAVAALAGSAPSSRKRRQPGS</sequence>
<dbReference type="RefSeq" id="WP_140904176.1">
    <property type="nucleotide sequence ID" value="NZ_JBHTMD010000007.1"/>
</dbReference>
<comment type="catalytic activity">
    <reaction evidence="9">
        <text>3',3'-c-di-GMP + H2O = 5'-phosphoguanylyl(3'-&gt;5')guanosine + H(+)</text>
        <dbReference type="Rhea" id="RHEA:24902"/>
        <dbReference type="ChEBI" id="CHEBI:15377"/>
        <dbReference type="ChEBI" id="CHEBI:15378"/>
        <dbReference type="ChEBI" id="CHEBI:58754"/>
        <dbReference type="ChEBI" id="CHEBI:58805"/>
        <dbReference type="EC" id="3.1.4.52"/>
    </reaction>
</comment>
<dbReference type="InterPro" id="IPR035919">
    <property type="entry name" value="EAL_sf"/>
</dbReference>
<evidence type="ECO:0000313" key="13">
    <source>
        <dbReference type="Proteomes" id="UP000315388"/>
    </source>
</evidence>
<reference evidence="12 13" key="1">
    <citation type="journal article" date="2003" name="Int. J. Syst. Evol. Microbiol.">
        <title>Towards a standardized format for the description of a novel species (of an established genus): Ochrobactrum gallinifaecis sp. nov.</title>
        <authorList>
            <person name="Kampfer P."/>
            <person name="Buczolits S."/>
            <person name="Albrecht A."/>
            <person name="Busse H.J."/>
            <person name="Stackebrandt E."/>
        </authorList>
    </citation>
    <scope>NUCLEOTIDE SEQUENCE [LARGE SCALE GENOMIC DNA]</scope>
    <source>
        <strain evidence="12 13">ISO 196</strain>
    </source>
</reference>
<keyword evidence="3" id="KW-1003">Cell membrane</keyword>
<dbReference type="CDD" id="cd01948">
    <property type="entry name" value="EAL"/>
    <property type="match status" value="1"/>
</dbReference>
<dbReference type="InterPro" id="IPR024744">
    <property type="entry name" value="CSS-motif_dom"/>
</dbReference>
<accession>A0A502BPL2</accession>
<feature type="domain" description="EAL" evidence="11">
    <location>
        <begin position="273"/>
        <end position="526"/>
    </location>
</feature>
<evidence type="ECO:0000256" key="5">
    <source>
        <dbReference type="ARBA" id="ARBA00022692"/>
    </source>
</evidence>
<feature type="transmembrane region" description="Helical" evidence="10">
    <location>
        <begin position="246"/>
        <end position="269"/>
    </location>
</feature>
<dbReference type="GO" id="GO:0005886">
    <property type="term" value="C:plasma membrane"/>
    <property type="evidence" value="ECO:0007669"/>
    <property type="project" value="UniProtKB-SubCell"/>
</dbReference>
<name>A0A502BPL2_9HYPH</name>
<evidence type="ECO:0000256" key="9">
    <source>
        <dbReference type="ARBA" id="ARBA00034290"/>
    </source>
</evidence>
<evidence type="ECO:0000256" key="8">
    <source>
        <dbReference type="ARBA" id="ARBA00023136"/>
    </source>
</evidence>
<evidence type="ECO:0000259" key="11">
    <source>
        <dbReference type="PROSITE" id="PS50883"/>
    </source>
</evidence>
<organism evidence="12 13">
    <name type="scientific">Brucella gallinifaecis</name>
    <dbReference type="NCBI Taxonomy" id="215590"/>
    <lineage>
        <taxon>Bacteria</taxon>
        <taxon>Pseudomonadati</taxon>
        <taxon>Pseudomonadota</taxon>
        <taxon>Alphaproteobacteria</taxon>
        <taxon>Hyphomicrobiales</taxon>
        <taxon>Brucellaceae</taxon>
        <taxon>Brucella/Ochrobactrum group</taxon>
        <taxon>Brucella</taxon>
    </lineage>
</organism>
<evidence type="ECO:0000256" key="2">
    <source>
        <dbReference type="ARBA" id="ARBA00012282"/>
    </source>
</evidence>
<dbReference type="PANTHER" id="PTHR33121:SF79">
    <property type="entry name" value="CYCLIC DI-GMP PHOSPHODIESTERASE PDED-RELATED"/>
    <property type="match status" value="1"/>
</dbReference>